<dbReference type="STRING" id="1459636.NTE_02988"/>
<dbReference type="Gene3D" id="3.40.50.150">
    <property type="entry name" value="Vaccinia Virus protein VP39"/>
    <property type="match status" value="1"/>
</dbReference>
<dbReference type="Pfam" id="PF12161">
    <property type="entry name" value="HsdM_N"/>
    <property type="match status" value="1"/>
</dbReference>
<feature type="domain" description="N6 adenine-specific DNA methyltransferase N-terminal" evidence="8">
    <location>
        <begin position="7"/>
        <end position="130"/>
    </location>
</feature>
<accession>A0A075MV36</accession>
<dbReference type="GeneID" id="41598658"/>
<dbReference type="KEGG" id="nev:NTE_02988"/>
<dbReference type="EMBL" id="CP007174">
    <property type="protein sequence ID" value="AIF85023.1"/>
    <property type="molecule type" value="Genomic_DNA"/>
</dbReference>
<evidence type="ECO:0000256" key="2">
    <source>
        <dbReference type="ARBA" id="ARBA00022603"/>
    </source>
</evidence>
<dbReference type="HOGENOM" id="CLU_018284_5_0_2"/>
<evidence type="ECO:0000313" key="9">
    <source>
        <dbReference type="EMBL" id="AIF85023.1"/>
    </source>
</evidence>
<dbReference type="GO" id="GO:0008170">
    <property type="term" value="F:N-methyltransferase activity"/>
    <property type="evidence" value="ECO:0007669"/>
    <property type="project" value="InterPro"/>
</dbReference>
<evidence type="ECO:0000256" key="5">
    <source>
        <dbReference type="ARBA" id="ARBA00022747"/>
    </source>
</evidence>
<name>A0A075MV36_9ARCH</name>
<proteinExistence type="predicted"/>
<dbReference type="EC" id="2.1.1.72" evidence="1"/>
<dbReference type="REBASE" id="90011">
    <property type="entry name" value="M.NevSR1ORF2988P"/>
</dbReference>
<evidence type="ECO:0000256" key="4">
    <source>
        <dbReference type="ARBA" id="ARBA00022691"/>
    </source>
</evidence>
<dbReference type="InterPro" id="IPR022749">
    <property type="entry name" value="D12N6_MeTrfase_N"/>
</dbReference>
<organism evidence="9 10">
    <name type="scientific">Candidatus Nitrososphaera evergladensis SR1</name>
    <dbReference type="NCBI Taxonomy" id="1459636"/>
    <lineage>
        <taxon>Archaea</taxon>
        <taxon>Nitrososphaerota</taxon>
        <taxon>Nitrososphaeria</taxon>
        <taxon>Nitrososphaerales</taxon>
        <taxon>Nitrososphaeraceae</taxon>
        <taxon>Nitrososphaera</taxon>
    </lineage>
</organism>
<dbReference type="AlphaFoldDB" id="A0A075MV36"/>
<dbReference type="Proteomes" id="UP000028194">
    <property type="component" value="Chromosome"/>
</dbReference>
<dbReference type="PANTHER" id="PTHR42933:SF3">
    <property type="entry name" value="TYPE I RESTRICTION ENZYME MJAVIII METHYLASE SUBUNIT"/>
    <property type="match status" value="1"/>
</dbReference>
<dbReference type="InterPro" id="IPR003356">
    <property type="entry name" value="DNA_methylase_A-5"/>
</dbReference>
<dbReference type="GO" id="GO:0032259">
    <property type="term" value="P:methylation"/>
    <property type="evidence" value="ECO:0007669"/>
    <property type="project" value="UniProtKB-KW"/>
</dbReference>
<evidence type="ECO:0000256" key="6">
    <source>
        <dbReference type="ARBA" id="ARBA00047942"/>
    </source>
</evidence>
<dbReference type="GO" id="GO:0009307">
    <property type="term" value="P:DNA restriction-modification system"/>
    <property type="evidence" value="ECO:0007669"/>
    <property type="project" value="UniProtKB-KW"/>
</dbReference>
<dbReference type="PROSITE" id="PS00092">
    <property type="entry name" value="N6_MTASE"/>
    <property type="match status" value="1"/>
</dbReference>
<dbReference type="InterPro" id="IPR038333">
    <property type="entry name" value="T1MK-like_N_sf"/>
</dbReference>
<keyword evidence="3 9" id="KW-0808">Transferase</keyword>
<dbReference type="eggNOG" id="arCOG02632">
    <property type="taxonomic scope" value="Archaea"/>
</dbReference>
<dbReference type="PRINTS" id="PR00507">
    <property type="entry name" value="N12N6MTFRASE"/>
</dbReference>
<evidence type="ECO:0000313" key="10">
    <source>
        <dbReference type="Proteomes" id="UP000028194"/>
    </source>
</evidence>
<dbReference type="SUPFAM" id="SSF53335">
    <property type="entry name" value="S-adenosyl-L-methionine-dependent methyltransferases"/>
    <property type="match status" value="1"/>
</dbReference>
<feature type="domain" description="DNA methylase adenine-specific" evidence="7">
    <location>
        <begin position="140"/>
        <end position="460"/>
    </location>
</feature>
<evidence type="ECO:0000256" key="1">
    <source>
        <dbReference type="ARBA" id="ARBA00011900"/>
    </source>
</evidence>
<reference evidence="9 10" key="1">
    <citation type="journal article" date="2014" name="PLoS ONE">
        <title>Genome Sequence of Candidatus Nitrososphaera evergladensis from Group I.1b Enriched from Everglades Soil Reveals Novel Genomic Features of the Ammonia-Oxidizing Archaea.</title>
        <authorList>
            <person name="Zhalnina K.V."/>
            <person name="Dias R."/>
            <person name="Leonard M.T."/>
            <person name="Dorr de Quadros P."/>
            <person name="Camargo F.A."/>
            <person name="Drew J.C."/>
            <person name="Farmerie W.G."/>
            <person name="Daroub S.H."/>
            <person name="Triplett E.W."/>
        </authorList>
    </citation>
    <scope>NUCLEOTIDE SEQUENCE [LARGE SCALE GENOMIC DNA]</scope>
    <source>
        <strain evidence="9 10">SR1</strain>
    </source>
</reference>
<protein>
    <recommendedName>
        <fullName evidence="1">site-specific DNA-methyltransferase (adenine-specific)</fullName>
        <ecNumber evidence="1">2.1.1.72</ecNumber>
    </recommendedName>
</protein>
<dbReference type="InterPro" id="IPR002052">
    <property type="entry name" value="DNA_methylase_N6_adenine_CS"/>
</dbReference>
<dbReference type="PANTHER" id="PTHR42933">
    <property type="entry name" value="SLR6095 PROTEIN"/>
    <property type="match status" value="1"/>
</dbReference>
<sequence>MALSAELKQHIDSLWNKFWAGGITNPLTAIEQMSYLIFMKRLEDLDNLHAKRASQRKDMSYVSVFKGHEDCKWSHWKHYNADSMLKHVRDKVFEFIKTIHNGDDALFAQYMKDAVFVIPKPQLLQEAVAIIDKINITAQNQDVQGDIYEHLLSQLQTSGKNGQFRTPRHIIRLMVTLIDPKIGEKICDPACGTAGFLIGAYEHILAANTSHDIIERDANGVPHNLVGDKIVNKAHWKLLRNETFYGFEVDTTMIRIALMNMILHGVEHPNIRYADSISKSFDQKELYDVVLANPPFTGFVDESTINDNFQIRTAKTELLFLELMHNILHRGGRCAVIVPEGALFANSNAHKNIRKILVENCQVEGIISLPAGVFKPYAGVATSIVLFTKGGRTEQVWFYGTTADGYSLDDKRVPTPYRNDIPDIIKKWSKKQVDNERTWVASYQQIVDNDYSLSANRYKPSVRLETKYEDPSVLLNQILNLENEIQSELRALNDVIEQHQIRSWNAHDERSE</sequence>
<dbReference type="GO" id="GO:0003677">
    <property type="term" value="F:DNA binding"/>
    <property type="evidence" value="ECO:0007669"/>
    <property type="project" value="InterPro"/>
</dbReference>
<dbReference type="InterPro" id="IPR029063">
    <property type="entry name" value="SAM-dependent_MTases_sf"/>
</dbReference>
<dbReference type="Pfam" id="PF02384">
    <property type="entry name" value="N6_Mtase"/>
    <property type="match status" value="1"/>
</dbReference>
<keyword evidence="4" id="KW-0949">S-adenosyl-L-methionine</keyword>
<dbReference type="InterPro" id="IPR051537">
    <property type="entry name" value="DNA_Adenine_Mtase"/>
</dbReference>
<keyword evidence="2 9" id="KW-0489">Methyltransferase</keyword>
<evidence type="ECO:0000259" key="7">
    <source>
        <dbReference type="Pfam" id="PF02384"/>
    </source>
</evidence>
<dbReference type="RefSeq" id="WP_148701493.1">
    <property type="nucleotide sequence ID" value="NZ_CP007174.1"/>
</dbReference>
<comment type="catalytic activity">
    <reaction evidence="6">
        <text>a 2'-deoxyadenosine in DNA + S-adenosyl-L-methionine = an N(6)-methyl-2'-deoxyadenosine in DNA + S-adenosyl-L-homocysteine + H(+)</text>
        <dbReference type="Rhea" id="RHEA:15197"/>
        <dbReference type="Rhea" id="RHEA-COMP:12418"/>
        <dbReference type="Rhea" id="RHEA-COMP:12419"/>
        <dbReference type="ChEBI" id="CHEBI:15378"/>
        <dbReference type="ChEBI" id="CHEBI:57856"/>
        <dbReference type="ChEBI" id="CHEBI:59789"/>
        <dbReference type="ChEBI" id="CHEBI:90615"/>
        <dbReference type="ChEBI" id="CHEBI:90616"/>
        <dbReference type="EC" id="2.1.1.72"/>
    </reaction>
</comment>
<evidence type="ECO:0000256" key="3">
    <source>
        <dbReference type="ARBA" id="ARBA00022679"/>
    </source>
</evidence>
<gene>
    <name evidence="9" type="ORF">NTE_02988</name>
</gene>
<dbReference type="GO" id="GO:0009007">
    <property type="term" value="F:site-specific DNA-methyltransferase (adenine-specific) activity"/>
    <property type="evidence" value="ECO:0007669"/>
    <property type="project" value="UniProtKB-EC"/>
</dbReference>
<dbReference type="Gene3D" id="1.20.1260.30">
    <property type="match status" value="1"/>
</dbReference>
<dbReference type="OrthoDB" id="45790at2157"/>
<evidence type="ECO:0000259" key="8">
    <source>
        <dbReference type="Pfam" id="PF12161"/>
    </source>
</evidence>
<keyword evidence="10" id="KW-1185">Reference proteome</keyword>
<keyword evidence="5" id="KW-0680">Restriction system</keyword>